<keyword evidence="2" id="KW-1185">Reference proteome</keyword>
<proteinExistence type="predicted"/>
<evidence type="ECO:0000313" key="1">
    <source>
        <dbReference type="EMBL" id="KAH0465519.1"/>
    </source>
</evidence>
<accession>A0AAV7HBN0</accession>
<gene>
    <name evidence="1" type="ORF">IEQ34_005622</name>
</gene>
<reference evidence="1 2" key="1">
    <citation type="journal article" date="2021" name="Hortic Res">
        <title>Chromosome-scale assembly of the Dendrobium chrysotoxum genome enhances the understanding of orchid evolution.</title>
        <authorList>
            <person name="Zhang Y."/>
            <person name="Zhang G.Q."/>
            <person name="Zhang D."/>
            <person name="Liu X.D."/>
            <person name="Xu X.Y."/>
            <person name="Sun W.H."/>
            <person name="Yu X."/>
            <person name="Zhu X."/>
            <person name="Wang Z.W."/>
            <person name="Zhao X."/>
            <person name="Zhong W.Y."/>
            <person name="Chen H."/>
            <person name="Yin W.L."/>
            <person name="Huang T."/>
            <person name="Niu S.C."/>
            <person name="Liu Z.J."/>
        </authorList>
    </citation>
    <scope>NUCLEOTIDE SEQUENCE [LARGE SCALE GENOMIC DNA]</scope>
    <source>
        <strain evidence="1">Lindl</strain>
    </source>
</reference>
<dbReference type="Pfam" id="PF03004">
    <property type="entry name" value="Transposase_24"/>
    <property type="match status" value="1"/>
</dbReference>
<organism evidence="1 2">
    <name type="scientific">Dendrobium chrysotoxum</name>
    <name type="common">Orchid</name>
    <dbReference type="NCBI Taxonomy" id="161865"/>
    <lineage>
        <taxon>Eukaryota</taxon>
        <taxon>Viridiplantae</taxon>
        <taxon>Streptophyta</taxon>
        <taxon>Embryophyta</taxon>
        <taxon>Tracheophyta</taxon>
        <taxon>Spermatophyta</taxon>
        <taxon>Magnoliopsida</taxon>
        <taxon>Liliopsida</taxon>
        <taxon>Asparagales</taxon>
        <taxon>Orchidaceae</taxon>
        <taxon>Epidendroideae</taxon>
        <taxon>Malaxideae</taxon>
        <taxon>Dendrobiinae</taxon>
        <taxon>Dendrobium</taxon>
    </lineage>
</organism>
<evidence type="ECO:0000313" key="2">
    <source>
        <dbReference type="Proteomes" id="UP000775213"/>
    </source>
</evidence>
<comment type="caution">
    <text evidence="1">The sequence shown here is derived from an EMBL/GenBank/DDBJ whole genome shotgun (WGS) entry which is preliminary data.</text>
</comment>
<name>A0AAV7HBN0_DENCH</name>
<protein>
    <submittedName>
        <fullName evidence="1">Uncharacterized protein</fullName>
    </submittedName>
</protein>
<dbReference type="EMBL" id="JAGFBR010000006">
    <property type="protein sequence ID" value="KAH0465519.1"/>
    <property type="molecule type" value="Genomic_DNA"/>
</dbReference>
<sequence length="187" mass="21407">MCIPFLVPIEANIQRELSVIDRDHVVAPISFPDWRTKGMEPFKKKMLAEVEERDAINAANAKKQTCPHTMGRVSSVRRQQEMAIKDRLLLWRINRLHKDGTWLSEDAKQRWIQAYELLAEDGLTPEDGNVEANERVFNIVMGPEHPGRVRTQGLNRYYNCISTPTVKELPQNVFVAHCNYSGHAAVS</sequence>
<dbReference type="AlphaFoldDB" id="A0AAV7HBN0"/>
<dbReference type="InterPro" id="IPR004252">
    <property type="entry name" value="Probable_transposase_24"/>
</dbReference>
<dbReference type="Proteomes" id="UP000775213">
    <property type="component" value="Unassembled WGS sequence"/>
</dbReference>